<comment type="caution">
    <text evidence="4">The sequence shown here is derived from an EMBL/GenBank/DDBJ whole genome shotgun (WGS) entry which is preliminary data.</text>
</comment>
<reference evidence="4 5" key="1">
    <citation type="journal article" date="2018" name="Mol. Plant">
        <title>The genome of Artemisia annua provides insight into the evolution of Asteraceae family and artemisinin biosynthesis.</title>
        <authorList>
            <person name="Shen Q."/>
            <person name="Zhang L."/>
            <person name="Liao Z."/>
            <person name="Wang S."/>
            <person name="Yan T."/>
            <person name="Shi P."/>
            <person name="Liu M."/>
            <person name="Fu X."/>
            <person name="Pan Q."/>
            <person name="Wang Y."/>
            <person name="Lv Z."/>
            <person name="Lu X."/>
            <person name="Zhang F."/>
            <person name="Jiang W."/>
            <person name="Ma Y."/>
            <person name="Chen M."/>
            <person name="Hao X."/>
            <person name="Li L."/>
            <person name="Tang Y."/>
            <person name="Lv G."/>
            <person name="Zhou Y."/>
            <person name="Sun X."/>
            <person name="Brodelius P.E."/>
            <person name="Rose J.K.C."/>
            <person name="Tang K."/>
        </authorList>
    </citation>
    <scope>NUCLEOTIDE SEQUENCE [LARGE SCALE GENOMIC DNA]</scope>
    <source>
        <strain evidence="5">cv. Huhao1</strain>
        <tissue evidence="4">Leaf</tissue>
    </source>
</reference>
<feature type="repeat" description="PPR" evidence="3">
    <location>
        <begin position="431"/>
        <end position="465"/>
    </location>
</feature>
<dbReference type="NCBIfam" id="TIGR00756">
    <property type="entry name" value="PPR"/>
    <property type="match status" value="4"/>
</dbReference>
<evidence type="ECO:0000256" key="2">
    <source>
        <dbReference type="ARBA" id="ARBA00022737"/>
    </source>
</evidence>
<comment type="similarity">
    <text evidence="1">Belongs to the PPR family. P subfamily.</text>
</comment>
<dbReference type="AlphaFoldDB" id="A0A2U1MIW6"/>
<dbReference type="OrthoDB" id="185373at2759"/>
<gene>
    <name evidence="4" type="ORF">CTI12_AA375280</name>
</gene>
<evidence type="ECO:0000256" key="3">
    <source>
        <dbReference type="PROSITE-ProRule" id="PRU00708"/>
    </source>
</evidence>
<dbReference type="Pfam" id="PF13041">
    <property type="entry name" value="PPR_2"/>
    <property type="match status" value="1"/>
</dbReference>
<dbReference type="InterPro" id="IPR002885">
    <property type="entry name" value="PPR_rpt"/>
</dbReference>
<feature type="repeat" description="PPR" evidence="3">
    <location>
        <begin position="396"/>
        <end position="430"/>
    </location>
</feature>
<dbReference type="STRING" id="35608.A0A2U1MIW6"/>
<evidence type="ECO:0000313" key="5">
    <source>
        <dbReference type="Proteomes" id="UP000245207"/>
    </source>
</evidence>
<dbReference type="EMBL" id="PKPP01005168">
    <property type="protein sequence ID" value="PWA61164.1"/>
    <property type="molecule type" value="Genomic_DNA"/>
</dbReference>
<feature type="repeat" description="PPR" evidence="3">
    <location>
        <begin position="501"/>
        <end position="535"/>
    </location>
</feature>
<dbReference type="InterPro" id="IPR050667">
    <property type="entry name" value="PPR-containing_protein"/>
</dbReference>
<dbReference type="PANTHER" id="PTHR47939:SF2">
    <property type="entry name" value="OS03G0782900 PROTEIN"/>
    <property type="match status" value="1"/>
</dbReference>
<organism evidence="4 5">
    <name type="scientific">Artemisia annua</name>
    <name type="common">Sweet wormwood</name>
    <dbReference type="NCBI Taxonomy" id="35608"/>
    <lineage>
        <taxon>Eukaryota</taxon>
        <taxon>Viridiplantae</taxon>
        <taxon>Streptophyta</taxon>
        <taxon>Embryophyta</taxon>
        <taxon>Tracheophyta</taxon>
        <taxon>Spermatophyta</taxon>
        <taxon>Magnoliopsida</taxon>
        <taxon>eudicotyledons</taxon>
        <taxon>Gunneridae</taxon>
        <taxon>Pentapetalae</taxon>
        <taxon>asterids</taxon>
        <taxon>campanulids</taxon>
        <taxon>Asterales</taxon>
        <taxon>Asteraceae</taxon>
        <taxon>Asteroideae</taxon>
        <taxon>Anthemideae</taxon>
        <taxon>Artemisiinae</taxon>
        <taxon>Artemisia</taxon>
    </lineage>
</organism>
<keyword evidence="5" id="KW-1185">Reference proteome</keyword>
<name>A0A2U1MIW6_ARTAN</name>
<dbReference type="Pfam" id="PF12854">
    <property type="entry name" value="PPR_1"/>
    <property type="match status" value="1"/>
</dbReference>
<keyword evidence="2" id="KW-0677">Repeat</keyword>
<accession>A0A2U1MIW6</accession>
<evidence type="ECO:0000256" key="1">
    <source>
        <dbReference type="ARBA" id="ARBA00007626"/>
    </source>
</evidence>
<feature type="repeat" description="PPR" evidence="3">
    <location>
        <begin position="466"/>
        <end position="500"/>
    </location>
</feature>
<evidence type="ECO:0000313" key="4">
    <source>
        <dbReference type="EMBL" id="PWA61164.1"/>
    </source>
</evidence>
<protein>
    <submittedName>
        <fullName evidence="4">ACT domain-containing protein</fullName>
    </submittedName>
</protein>
<feature type="repeat" description="PPR" evidence="3">
    <location>
        <begin position="222"/>
        <end position="256"/>
    </location>
</feature>
<sequence>MQSTSSLAKQISKALITASNQSNPPRTWTPLLEQTLHSLHVRSSLNSQLVSRVIDPFLITHHSLALGFFNWAQQQPGFTHSSLSYHSIFKSLALSRQYIALDKLMKEVKTNRVELSGDVYRHVIASHLAGRRVLNAFWVFCDVGELVCDVGDDVCNSLLASLSAFGHVGYGYQVFDEMLAKDVRVSTLGFGVFLWRWCGSVELDKVLSLVDEVNRRDWGVNGSVVALLVVHGLCSANRVDDAMYMLDVLRKRGWKPDFMAYRVVAEALRGIGNVVDVERVLKMKRKLGVAPRSSDYKDFIIQLVSERLISEAKDLGEVIVNGDFPIEDDVLNALIGSVSTNDPFSALKFFKFLVAKERFPTLLTLSNLSRNLCKHGNHGELLEVFKILSAKEYFIDIERYSIMVSFLCKAGKVKEAYEVLQEMKRKGLGPDLSCYNNVMEACCREDMTRPAKRLWDEMFANGCEADLKTYNILITKFSEIGHVKEAHTLFCHMLERGIEPDEPIYVVLLKGLCQNNELETALEVFKKCFERDAEIAQTILGKFIHYLCKEGQFIAASNLVLDYTSTIGNSESSMILLELLVDAGEVPVAIEHVKKVGEISPRMLHELHAEFLSSLSSSSKQRPMLEFIQVIESLQRNL</sequence>
<dbReference type="PANTHER" id="PTHR47939">
    <property type="entry name" value="MEMBRANE-ASSOCIATED SALT-INDUCIBLE PROTEIN-LIKE"/>
    <property type="match status" value="1"/>
</dbReference>
<dbReference type="Gene3D" id="1.25.40.10">
    <property type="entry name" value="Tetratricopeptide repeat domain"/>
    <property type="match status" value="4"/>
</dbReference>
<proteinExistence type="inferred from homology"/>
<dbReference type="PROSITE" id="PS51375">
    <property type="entry name" value="PPR"/>
    <property type="match status" value="5"/>
</dbReference>
<dbReference type="Proteomes" id="UP000245207">
    <property type="component" value="Unassembled WGS sequence"/>
</dbReference>
<dbReference type="Pfam" id="PF01535">
    <property type="entry name" value="PPR"/>
    <property type="match status" value="2"/>
</dbReference>
<dbReference type="InterPro" id="IPR011990">
    <property type="entry name" value="TPR-like_helical_dom_sf"/>
</dbReference>